<keyword evidence="3" id="KW-1185">Reference proteome</keyword>
<evidence type="ECO:0000313" key="2">
    <source>
        <dbReference type="EMBL" id="GAA4804429.1"/>
    </source>
</evidence>
<reference evidence="3" key="1">
    <citation type="journal article" date="2019" name="Int. J. Syst. Evol. Microbiol.">
        <title>The Global Catalogue of Microorganisms (GCM) 10K type strain sequencing project: providing services to taxonomists for standard genome sequencing and annotation.</title>
        <authorList>
            <consortium name="The Broad Institute Genomics Platform"/>
            <consortium name="The Broad Institute Genome Sequencing Center for Infectious Disease"/>
            <person name="Wu L."/>
            <person name="Ma J."/>
        </authorList>
    </citation>
    <scope>NUCLEOTIDE SEQUENCE [LARGE SCALE GENOMIC DNA]</scope>
    <source>
        <strain evidence="3">JCM 18204</strain>
    </source>
</reference>
<evidence type="ECO:0000256" key="1">
    <source>
        <dbReference type="SAM" id="Phobius"/>
    </source>
</evidence>
<evidence type="ECO:0008006" key="4">
    <source>
        <dbReference type="Google" id="ProtNLM"/>
    </source>
</evidence>
<accession>A0ABP9C4B4</accession>
<comment type="caution">
    <text evidence="2">The sequence shown here is derived from an EMBL/GenBank/DDBJ whole genome shotgun (WGS) entry which is preliminary data.</text>
</comment>
<organism evidence="2 3">
    <name type="scientific">Lysobacter hankyongensis</name>
    <dbReference type="NCBI Taxonomy" id="1176535"/>
    <lineage>
        <taxon>Bacteria</taxon>
        <taxon>Pseudomonadati</taxon>
        <taxon>Pseudomonadota</taxon>
        <taxon>Gammaproteobacteria</taxon>
        <taxon>Lysobacterales</taxon>
        <taxon>Lysobacteraceae</taxon>
        <taxon>Lysobacter</taxon>
    </lineage>
</organism>
<dbReference type="RefSeq" id="WP_345304549.1">
    <property type="nucleotide sequence ID" value="NZ_BAABJE010000019.1"/>
</dbReference>
<proteinExistence type="predicted"/>
<dbReference type="EMBL" id="BAABJE010000019">
    <property type="protein sequence ID" value="GAA4804429.1"/>
    <property type="molecule type" value="Genomic_DNA"/>
</dbReference>
<keyword evidence="1" id="KW-0812">Transmembrane</keyword>
<dbReference type="Proteomes" id="UP001499959">
    <property type="component" value="Unassembled WGS sequence"/>
</dbReference>
<keyword evidence="1" id="KW-0472">Membrane</keyword>
<gene>
    <name evidence="2" type="ORF">GCM10023307_33920</name>
</gene>
<evidence type="ECO:0000313" key="3">
    <source>
        <dbReference type="Proteomes" id="UP001499959"/>
    </source>
</evidence>
<sequence>MTASSASPAVPRTRVVAPALLLLLGIFGMSAIWTLLALIVDRQCAWIAVITAADLALLLRLSHAAPGLPRAFVTLAATLATILISNWTIAATQMGGPMGLPLVDSVQRLGTDHAQTLMLLANQPAEWAWYAVAAIVALWLGR</sequence>
<name>A0ABP9C4B4_9GAMM</name>
<feature type="transmembrane region" description="Helical" evidence="1">
    <location>
        <begin position="71"/>
        <end position="90"/>
    </location>
</feature>
<protein>
    <recommendedName>
        <fullName evidence="4">Transmembrane protein</fullName>
    </recommendedName>
</protein>
<feature type="transmembrane region" description="Helical" evidence="1">
    <location>
        <begin position="15"/>
        <end position="38"/>
    </location>
</feature>
<keyword evidence="1" id="KW-1133">Transmembrane helix</keyword>
<feature type="transmembrane region" description="Helical" evidence="1">
    <location>
        <begin position="45"/>
        <end position="65"/>
    </location>
</feature>